<dbReference type="Proteomes" id="UP000193431">
    <property type="component" value="Chromosome"/>
</dbReference>
<dbReference type="STRING" id="331648.BST97_12465"/>
<dbReference type="EMBL" id="CP019344">
    <property type="protein sequence ID" value="ARN78740.1"/>
    <property type="molecule type" value="Genomic_DNA"/>
</dbReference>
<reference evidence="1 2" key="1">
    <citation type="submission" date="2016-11" db="EMBL/GenBank/DDBJ databases">
        <title>Trade-off between light-utilization and light-protection in marine flavobacteria.</title>
        <authorList>
            <person name="Kumagai Y."/>
        </authorList>
    </citation>
    <scope>NUCLEOTIDE SEQUENCE [LARGE SCALE GENOMIC DNA]</scope>
    <source>
        <strain evidence="1 2">JCM 13191</strain>
    </source>
</reference>
<gene>
    <name evidence="1" type="ORF">BST97_12465</name>
</gene>
<keyword evidence="2" id="KW-1185">Reference proteome</keyword>
<evidence type="ECO:0000313" key="2">
    <source>
        <dbReference type="Proteomes" id="UP000193431"/>
    </source>
</evidence>
<proteinExistence type="predicted"/>
<protein>
    <recommendedName>
        <fullName evidence="3">Addiction module component</fullName>
    </recommendedName>
</protein>
<dbReference type="AlphaFoldDB" id="A0A1W6MMB7"/>
<evidence type="ECO:0008006" key="3">
    <source>
        <dbReference type="Google" id="ProtNLM"/>
    </source>
</evidence>
<evidence type="ECO:0000313" key="1">
    <source>
        <dbReference type="EMBL" id="ARN78740.1"/>
    </source>
</evidence>
<accession>A0A1W6MMB7</accession>
<dbReference type="RefSeq" id="WP_085767544.1">
    <property type="nucleotide sequence ID" value="NZ_CP019344.1"/>
</dbReference>
<sequence length="77" mass="8597">MKADLNSEKVSLIQWLAAVNDQDIIDRLIAIREQDSSVDVKGISSTERKSIEKGIAQAQNGRLNPNSKAKEIYGKWL</sequence>
<dbReference type="OrthoDB" id="1122071at2"/>
<name>A0A1W6MMB7_9FLAO</name>
<organism evidence="1 2">
    <name type="scientific">Nonlabens spongiae</name>
    <dbReference type="NCBI Taxonomy" id="331648"/>
    <lineage>
        <taxon>Bacteria</taxon>
        <taxon>Pseudomonadati</taxon>
        <taxon>Bacteroidota</taxon>
        <taxon>Flavobacteriia</taxon>
        <taxon>Flavobacteriales</taxon>
        <taxon>Flavobacteriaceae</taxon>
        <taxon>Nonlabens</taxon>
    </lineage>
</organism>